<name>A0A0T5PBY5_9RHOB</name>
<gene>
    <name evidence="8" type="primary">rpoH_1</name>
    <name evidence="8" type="ORF">RIdsm_01373</name>
    <name evidence="7" type="ORF">XM52_07210</name>
</gene>
<dbReference type="InterPro" id="IPR050813">
    <property type="entry name" value="Sigma-70_Factor"/>
</dbReference>
<evidence type="ECO:0000256" key="5">
    <source>
        <dbReference type="ARBA" id="ARBA00023163"/>
    </source>
</evidence>
<organism evidence="7 9">
    <name type="scientific">Roseovarius indicus</name>
    <dbReference type="NCBI Taxonomy" id="540747"/>
    <lineage>
        <taxon>Bacteria</taxon>
        <taxon>Pseudomonadati</taxon>
        <taxon>Pseudomonadota</taxon>
        <taxon>Alphaproteobacteria</taxon>
        <taxon>Rhodobacterales</taxon>
        <taxon>Roseobacteraceae</taxon>
        <taxon>Roseovarius</taxon>
    </lineage>
</organism>
<dbReference type="InterPro" id="IPR036388">
    <property type="entry name" value="WH-like_DNA-bd_sf"/>
</dbReference>
<evidence type="ECO:0000256" key="2">
    <source>
        <dbReference type="ARBA" id="ARBA00023015"/>
    </source>
</evidence>
<dbReference type="Pfam" id="PF04545">
    <property type="entry name" value="Sigma70_r4"/>
    <property type="match status" value="1"/>
</dbReference>
<dbReference type="Proteomes" id="UP000051401">
    <property type="component" value="Unassembled WGS sequence"/>
</dbReference>
<evidence type="ECO:0000256" key="3">
    <source>
        <dbReference type="ARBA" id="ARBA00023082"/>
    </source>
</evidence>
<dbReference type="GO" id="GO:0003677">
    <property type="term" value="F:DNA binding"/>
    <property type="evidence" value="ECO:0007669"/>
    <property type="project" value="UniProtKB-KW"/>
</dbReference>
<dbReference type="NCBIfam" id="TIGR02937">
    <property type="entry name" value="sigma70-ECF"/>
    <property type="match status" value="1"/>
</dbReference>
<dbReference type="Proteomes" id="UP000325785">
    <property type="component" value="Chromosome"/>
</dbReference>
<evidence type="ECO:0000259" key="6">
    <source>
        <dbReference type="PROSITE" id="PS00715"/>
    </source>
</evidence>
<reference evidence="8 10" key="2">
    <citation type="submission" date="2018-08" db="EMBL/GenBank/DDBJ databases">
        <title>Genetic Globetrotter - A new plasmid hitch-hiking vast phylogenetic and geographic distances.</title>
        <authorList>
            <person name="Vollmers J."/>
            <person name="Petersen J."/>
        </authorList>
    </citation>
    <scope>NUCLEOTIDE SEQUENCE [LARGE SCALE GENOMIC DNA]</scope>
    <source>
        <strain evidence="8 10">DSM 26383</strain>
    </source>
</reference>
<keyword evidence="9" id="KW-1185">Reference proteome</keyword>
<dbReference type="EMBL" id="CP031598">
    <property type="protein sequence ID" value="QEW25586.1"/>
    <property type="molecule type" value="Genomic_DNA"/>
</dbReference>
<dbReference type="KEGG" id="rid:RIdsm_01373"/>
<keyword evidence="3" id="KW-0731">Sigma factor</keyword>
<dbReference type="AlphaFoldDB" id="A0A0T5PBY5"/>
<dbReference type="SUPFAM" id="SSF88946">
    <property type="entry name" value="Sigma2 domain of RNA polymerase sigma factors"/>
    <property type="match status" value="1"/>
</dbReference>
<dbReference type="InterPro" id="IPR013325">
    <property type="entry name" value="RNA_pol_sigma_r2"/>
</dbReference>
<evidence type="ECO:0000313" key="7">
    <source>
        <dbReference type="EMBL" id="KRS18572.1"/>
    </source>
</evidence>
<accession>A0A0T5PBY5</accession>
<dbReference type="Gene3D" id="1.20.120.1810">
    <property type="match status" value="1"/>
</dbReference>
<dbReference type="GO" id="GO:0006352">
    <property type="term" value="P:DNA-templated transcription initiation"/>
    <property type="evidence" value="ECO:0007669"/>
    <property type="project" value="InterPro"/>
</dbReference>
<dbReference type="SUPFAM" id="SSF88659">
    <property type="entry name" value="Sigma3 and sigma4 domains of RNA polymerase sigma factors"/>
    <property type="match status" value="1"/>
</dbReference>
<dbReference type="InterPro" id="IPR000943">
    <property type="entry name" value="RNA_pol_sigma70"/>
</dbReference>
<dbReference type="PROSITE" id="PS00715">
    <property type="entry name" value="SIGMA70_1"/>
    <property type="match status" value="1"/>
</dbReference>
<dbReference type="InterPro" id="IPR007627">
    <property type="entry name" value="RNA_pol_sigma70_r2"/>
</dbReference>
<dbReference type="RefSeq" id="WP_057814772.1">
    <property type="nucleotide sequence ID" value="NZ_CP031598.1"/>
</dbReference>
<sequence>MTVLLRAAGAMPLLDQGRERELLTDWQENGAREALEELIVSHERMVLSVVAKMGAGIQDREELISEGYLGLIKAANLFDLDRDVRFSTYARWWVRNHVTTTYMRLRTIVDGPRGTTRGVGPNLAPVTSDNDLVDELHCPEKTAEEQLINKSDSESARKSIVDAMQELSSFEREIIIARNLQTPSATIDVLSERFGVSGERLRQIERRAMSRLKYELLCRGVTSFRVM</sequence>
<comment type="similarity">
    <text evidence="1">Belongs to the sigma-70 factor family.</text>
</comment>
<dbReference type="PANTHER" id="PTHR30376">
    <property type="entry name" value="SIGMA FACTOR RPOH HEAT SHOCK RELATED"/>
    <property type="match status" value="1"/>
</dbReference>
<keyword evidence="4" id="KW-0238">DNA-binding</keyword>
<dbReference type="InterPro" id="IPR013324">
    <property type="entry name" value="RNA_pol_sigma_r3/r4-like"/>
</dbReference>
<dbReference type="InterPro" id="IPR007630">
    <property type="entry name" value="RNA_pol_sigma70_r4"/>
</dbReference>
<evidence type="ECO:0000256" key="1">
    <source>
        <dbReference type="ARBA" id="ARBA00007788"/>
    </source>
</evidence>
<dbReference type="OrthoDB" id="7830913at2"/>
<dbReference type="STRING" id="540747.SAMN04488031_104173"/>
<evidence type="ECO:0000313" key="9">
    <source>
        <dbReference type="Proteomes" id="UP000051401"/>
    </source>
</evidence>
<evidence type="ECO:0000256" key="4">
    <source>
        <dbReference type="ARBA" id="ARBA00023125"/>
    </source>
</evidence>
<reference evidence="7 9" key="1">
    <citation type="submission" date="2015-04" db="EMBL/GenBank/DDBJ databases">
        <title>The draft genome sequence of Roseovarius indicus B108T.</title>
        <authorList>
            <person name="Li G."/>
            <person name="Lai Q."/>
            <person name="Shao Z."/>
            <person name="Yan P."/>
        </authorList>
    </citation>
    <scope>NUCLEOTIDE SEQUENCE [LARGE SCALE GENOMIC DNA]</scope>
    <source>
        <strain evidence="7 9">B108</strain>
    </source>
</reference>
<evidence type="ECO:0000313" key="10">
    <source>
        <dbReference type="Proteomes" id="UP000325785"/>
    </source>
</evidence>
<proteinExistence type="inferred from homology"/>
<dbReference type="PATRIC" id="fig|540747.5.peg.3804"/>
<dbReference type="GO" id="GO:0016987">
    <property type="term" value="F:sigma factor activity"/>
    <property type="evidence" value="ECO:0007669"/>
    <property type="project" value="UniProtKB-KW"/>
</dbReference>
<dbReference type="InterPro" id="IPR014284">
    <property type="entry name" value="RNA_pol_sigma-70_dom"/>
</dbReference>
<protein>
    <submittedName>
        <fullName evidence="8">RNA polymerase sigma-32 factor</fullName>
    </submittedName>
</protein>
<dbReference type="PANTHER" id="PTHR30376:SF3">
    <property type="entry name" value="RNA POLYMERASE SIGMA FACTOR RPOH"/>
    <property type="match status" value="1"/>
</dbReference>
<keyword evidence="5" id="KW-0804">Transcription</keyword>
<keyword evidence="2" id="KW-0805">Transcription regulation</keyword>
<dbReference type="Gene3D" id="1.10.10.10">
    <property type="entry name" value="Winged helix-like DNA-binding domain superfamily/Winged helix DNA-binding domain"/>
    <property type="match status" value="1"/>
</dbReference>
<dbReference type="EMBL" id="LAXI01000003">
    <property type="protein sequence ID" value="KRS18572.1"/>
    <property type="molecule type" value="Genomic_DNA"/>
</dbReference>
<evidence type="ECO:0000313" key="8">
    <source>
        <dbReference type="EMBL" id="QEW25586.1"/>
    </source>
</evidence>
<dbReference type="PRINTS" id="PR00046">
    <property type="entry name" value="SIGMA70FCT"/>
</dbReference>
<feature type="domain" description="RNA polymerase sigma-70" evidence="6">
    <location>
        <begin position="62"/>
        <end position="75"/>
    </location>
</feature>
<dbReference type="Pfam" id="PF04542">
    <property type="entry name" value="Sigma70_r2"/>
    <property type="match status" value="1"/>
</dbReference>